<dbReference type="Proteomes" id="UP000027725">
    <property type="component" value="Unassembled WGS sequence"/>
</dbReference>
<dbReference type="PRINTS" id="PR00420">
    <property type="entry name" value="RNGMNOXGNASE"/>
</dbReference>
<name>A0A074TCJ6_9RHOB</name>
<dbReference type="AlphaFoldDB" id="A0A074TCJ6"/>
<dbReference type="InterPro" id="IPR000172">
    <property type="entry name" value="GMC_OxRdtase_N"/>
</dbReference>
<keyword evidence="3" id="KW-0274">FAD</keyword>
<keyword evidence="8" id="KW-1185">Reference proteome</keyword>
<dbReference type="SUPFAM" id="SSF51905">
    <property type="entry name" value="FAD/NAD(P)-binding domain"/>
    <property type="match status" value="1"/>
</dbReference>
<dbReference type="STRING" id="1185766.SAMN05216224_10227"/>
<evidence type="ECO:0000313" key="8">
    <source>
        <dbReference type="Proteomes" id="UP000027725"/>
    </source>
</evidence>
<feature type="domain" description="Glucose-methanol-choline oxidoreductase N-terminal" evidence="5">
    <location>
        <begin position="88"/>
        <end position="305"/>
    </location>
</feature>
<dbReference type="RefSeq" id="WP_038066567.1">
    <property type="nucleotide sequence ID" value="NZ_FOVB01000002.1"/>
</dbReference>
<reference evidence="7 8" key="1">
    <citation type="submission" date="2014-03" db="EMBL/GenBank/DDBJ databases">
        <title>The draft genome sequence of Thioclava dalianensis DLFJ1-1.</title>
        <authorList>
            <person name="Lai Q."/>
            <person name="Shao Z."/>
        </authorList>
    </citation>
    <scope>NUCLEOTIDE SEQUENCE [LARGE SCALE GENOMIC DNA]</scope>
    <source>
        <strain evidence="7 8">DLFJ1-1</strain>
    </source>
</reference>
<evidence type="ECO:0000313" key="7">
    <source>
        <dbReference type="EMBL" id="KEP69419.1"/>
    </source>
</evidence>
<keyword evidence="4" id="KW-0560">Oxidoreductase</keyword>
<evidence type="ECO:0000256" key="3">
    <source>
        <dbReference type="ARBA" id="ARBA00022827"/>
    </source>
</evidence>
<comment type="similarity">
    <text evidence="1">Belongs to the GMC oxidoreductase family.</text>
</comment>
<organism evidence="7 8">
    <name type="scientific">Thioclava dalianensis</name>
    <dbReference type="NCBI Taxonomy" id="1185766"/>
    <lineage>
        <taxon>Bacteria</taxon>
        <taxon>Pseudomonadati</taxon>
        <taxon>Pseudomonadota</taxon>
        <taxon>Alphaproteobacteria</taxon>
        <taxon>Rhodobacterales</taxon>
        <taxon>Paracoccaceae</taxon>
        <taxon>Thioclava</taxon>
    </lineage>
</organism>
<proteinExistence type="inferred from homology"/>
<gene>
    <name evidence="7" type="ORF">DL1_04185</name>
</gene>
<evidence type="ECO:0000259" key="5">
    <source>
        <dbReference type="Pfam" id="PF00732"/>
    </source>
</evidence>
<comment type="caution">
    <text evidence="7">The sequence shown here is derived from an EMBL/GenBank/DDBJ whole genome shotgun (WGS) entry which is preliminary data.</text>
</comment>
<dbReference type="Gene3D" id="3.50.50.60">
    <property type="entry name" value="FAD/NAD(P)-binding domain"/>
    <property type="match status" value="2"/>
</dbReference>
<dbReference type="GO" id="GO:0050660">
    <property type="term" value="F:flavin adenine dinucleotide binding"/>
    <property type="evidence" value="ECO:0007669"/>
    <property type="project" value="InterPro"/>
</dbReference>
<sequence>MVAKFELSDDSVVVIIGTGAGGGVLANELAQKGVKVVALEAGGRYLPEDYINDEWDSFGQLAWTEPRTTSGDWRVSKDFSGLPAWIVKAVGGTSIHWAGASLRFQEHEFKAKTHYGDVDGANLLDWPIDPAELAPYYDKAEAKLGVTRTGGRPGLPGSNNFKVLEKGAKALGYKEVNTGHMAINSVEYDDRMACQQTGFCFQGCKWGAKWSSAYTDIPRGEATGNLEVRDHSHVARIVHDDKGRASGVEYFDQDGNLQMQKAKIVCVAGNSIESPRVLLNSHSSMFPDGLANSSGQVGRNYMRHTTGSVYGVFDKPVRMWRGTTMAGIIRDESRHDPSRGFVGGYELETLSLGLPFMAAFLDPGSWGREFTSALDDYENMAGMWIVGEDMPQETNRITLNHGVKDAYGLPVANVNYTDHPNDRAMRDHAYARGKAIYEAVGATRTLPTPPYPSTHNLGTNRMSERPRDGVVNMHGQAHDVPNLFVSDGSQFTTGASENPTLTIVALAIRQADFISNEMSKGNI</sequence>
<dbReference type="PANTHER" id="PTHR46056">
    <property type="entry name" value="LONG-CHAIN-ALCOHOL OXIDASE"/>
    <property type="match status" value="1"/>
</dbReference>
<evidence type="ECO:0000259" key="6">
    <source>
        <dbReference type="Pfam" id="PF05199"/>
    </source>
</evidence>
<dbReference type="InterPro" id="IPR036188">
    <property type="entry name" value="FAD/NAD-bd_sf"/>
</dbReference>
<dbReference type="OrthoDB" id="9798604at2"/>
<dbReference type="SUPFAM" id="SSF54373">
    <property type="entry name" value="FAD-linked reductases, C-terminal domain"/>
    <property type="match status" value="1"/>
</dbReference>
<evidence type="ECO:0000256" key="2">
    <source>
        <dbReference type="ARBA" id="ARBA00022630"/>
    </source>
</evidence>
<dbReference type="GO" id="GO:0016614">
    <property type="term" value="F:oxidoreductase activity, acting on CH-OH group of donors"/>
    <property type="evidence" value="ECO:0007669"/>
    <property type="project" value="InterPro"/>
</dbReference>
<dbReference type="Pfam" id="PF00732">
    <property type="entry name" value="GMC_oxred_N"/>
    <property type="match status" value="1"/>
</dbReference>
<dbReference type="EMBL" id="JHEH01000014">
    <property type="protein sequence ID" value="KEP69419.1"/>
    <property type="molecule type" value="Genomic_DNA"/>
</dbReference>
<dbReference type="InterPro" id="IPR007867">
    <property type="entry name" value="GMC_OxRtase_C"/>
</dbReference>
<keyword evidence="2" id="KW-0285">Flavoprotein</keyword>
<evidence type="ECO:0000256" key="4">
    <source>
        <dbReference type="ARBA" id="ARBA00023002"/>
    </source>
</evidence>
<evidence type="ECO:0000256" key="1">
    <source>
        <dbReference type="ARBA" id="ARBA00010790"/>
    </source>
</evidence>
<dbReference type="PANTHER" id="PTHR46056:SF12">
    <property type="entry name" value="LONG-CHAIN-ALCOHOL OXIDASE"/>
    <property type="match status" value="1"/>
</dbReference>
<dbReference type="eggNOG" id="COG2303">
    <property type="taxonomic scope" value="Bacteria"/>
</dbReference>
<accession>A0A074TCJ6</accession>
<dbReference type="Pfam" id="PF05199">
    <property type="entry name" value="GMC_oxred_C"/>
    <property type="match status" value="1"/>
</dbReference>
<feature type="domain" description="Glucose-methanol-choline oxidoreductase C-terminal" evidence="6">
    <location>
        <begin position="391"/>
        <end position="507"/>
    </location>
</feature>
<protein>
    <submittedName>
        <fullName evidence="7">2-keto-gluconate dehydrogenase</fullName>
    </submittedName>
</protein>